<feature type="transmembrane region" description="Helical" evidence="1">
    <location>
        <begin position="20"/>
        <end position="46"/>
    </location>
</feature>
<feature type="transmembrane region" description="Helical" evidence="1">
    <location>
        <begin position="393"/>
        <end position="410"/>
    </location>
</feature>
<dbReference type="RefSeq" id="WP_288196679.1">
    <property type="nucleotide sequence ID" value="NZ_LT608334.1"/>
</dbReference>
<reference evidence="3" key="1">
    <citation type="submission" date="2016-08" db="EMBL/GenBank/DDBJ databases">
        <authorList>
            <person name="Seilhamer J.J."/>
        </authorList>
    </citation>
    <scope>NUCLEOTIDE SEQUENCE</scope>
    <source>
        <strain evidence="3">86</strain>
    </source>
</reference>
<dbReference type="AlphaFoldDB" id="A0A212LG98"/>
<dbReference type="PANTHER" id="PTHR35342">
    <property type="entry name" value="TRICARBOXYLIC TRANSPORT PROTEIN"/>
    <property type="match status" value="1"/>
</dbReference>
<dbReference type="EMBL" id="FMJD01000008">
    <property type="protein sequence ID" value="SCM76518.1"/>
    <property type="molecule type" value="Genomic_DNA"/>
</dbReference>
<evidence type="ECO:0000259" key="2">
    <source>
        <dbReference type="Pfam" id="PF01970"/>
    </source>
</evidence>
<sequence>MIDILHAAEIVFSAQSLLMLFLGVFAGIIIGALPGLTVNMGIALLLPLTFSFEGMAGILMLLGVYCGAIYGGSITAILINTPGTPASAATVLDGYPMAMKGEAGRALGLSTGSSMFGGLFSTIALVLVAPQLAKVATGLSAPEYFALGVFGISIITSVSSHSIIKGLMGGAIGLAIACIGLDPMTAGMRFTFGSYYLMGGISFVPVLVGLFAFSQAMLGMEDNYVEKGRSEDRKVKVKIDRVLPSWLDFRRVLPTYVRSSVIGTIIGAIPGTGGDIASFVSYTEAKRWSKHPEEFGHGSPEGVSAPEAGANAVSGGAMVPLMTLGIPGDGATAIMMGAFMVQGLQLGPMLFTEHPVEVNTIFIGLFAANILMGALGFLGIRLFTKVMIVPRKVLVPIILVLCAVGSYSVNHTMIDVFVMMIAGVFGYVMMRLDFSMSPIVIGIILGPMVETNLRRALIMSDGDFSVFLTRPICATFLVIAAVTLLLPVVGPKIGAWRRIRRAASADNPTNSTVE</sequence>
<feature type="transmembrane region" description="Helical" evidence="1">
    <location>
        <begin position="361"/>
        <end position="381"/>
    </location>
</feature>
<feature type="transmembrane region" description="Helical" evidence="1">
    <location>
        <begin position="193"/>
        <end position="213"/>
    </location>
</feature>
<evidence type="ECO:0000313" key="3">
    <source>
        <dbReference type="EMBL" id="SCM76518.1"/>
    </source>
</evidence>
<feature type="transmembrane region" description="Helical" evidence="1">
    <location>
        <begin position="58"/>
        <end position="79"/>
    </location>
</feature>
<accession>A0A212LG98</accession>
<feature type="transmembrane region" description="Helical" evidence="1">
    <location>
        <begin position="416"/>
        <end position="446"/>
    </location>
</feature>
<dbReference type="PANTHER" id="PTHR35342:SF5">
    <property type="entry name" value="TRICARBOXYLIC TRANSPORT PROTEIN"/>
    <property type="match status" value="1"/>
</dbReference>
<keyword evidence="1" id="KW-1133">Transmembrane helix</keyword>
<gene>
    <name evidence="3" type="ORF">KL86PLE_40323</name>
</gene>
<proteinExistence type="predicted"/>
<protein>
    <submittedName>
        <fullName evidence="3">Uncharacterized 52.8 kDa protein in TAR-I ttuC' 3'region</fullName>
    </submittedName>
</protein>
<dbReference type="Pfam" id="PF01970">
    <property type="entry name" value="TctA"/>
    <property type="match status" value="1"/>
</dbReference>
<feature type="domain" description="DUF112" evidence="2">
    <location>
        <begin position="17"/>
        <end position="441"/>
    </location>
</feature>
<dbReference type="InterPro" id="IPR002823">
    <property type="entry name" value="DUF112_TM"/>
</dbReference>
<feature type="transmembrane region" description="Helical" evidence="1">
    <location>
        <begin position="162"/>
        <end position="181"/>
    </location>
</feature>
<feature type="transmembrane region" description="Helical" evidence="1">
    <location>
        <begin position="106"/>
        <end position="128"/>
    </location>
</feature>
<organism evidence="3">
    <name type="scientific">uncultured Pleomorphomonas sp</name>
    <dbReference type="NCBI Taxonomy" id="442121"/>
    <lineage>
        <taxon>Bacteria</taxon>
        <taxon>Pseudomonadati</taxon>
        <taxon>Pseudomonadota</taxon>
        <taxon>Alphaproteobacteria</taxon>
        <taxon>Hyphomicrobiales</taxon>
        <taxon>Pleomorphomonadaceae</taxon>
        <taxon>Pleomorphomonas</taxon>
        <taxon>environmental samples</taxon>
    </lineage>
</organism>
<evidence type="ECO:0000256" key="1">
    <source>
        <dbReference type="SAM" id="Phobius"/>
    </source>
</evidence>
<name>A0A212LG98_9HYPH</name>
<keyword evidence="1" id="KW-0812">Transmembrane</keyword>
<feature type="transmembrane region" description="Helical" evidence="1">
    <location>
        <begin position="135"/>
        <end position="156"/>
    </location>
</feature>
<feature type="transmembrane region" description="Helical" evidence="1">
    <location>
        <begin position="467"/>
        <end position="489"/>
    </location>
</feature>
<feature type="transmembrane region" description="Helical" evidence="1">
    <location>
        <begin position="321"/>
        <end position="341"/>
    </location>
</feature>
<keyword evidence="1" id="KW-0472">Membrane</keyword>